<proteinExistence type="predicted"/>
<dbReference type="EMBL" id="KI913992">
    <property type="protein sequence ID" value="ETV93347.1"/>
    <property type="molecule type" value="Genomic_DNA"/>
</dbReference>
<dbReference type="OrthoDB" id="10456104at2759"/>
<name>A0A024TJ41_9STRA</name>
<dbReference type="AlphaFoldDB" id="A0A024TJ41"/>
<dbReference type="RefSeq" id="XP_008877983.1">
    <property type="nucleotide sequence ID" value="XM_008879761.1"/>
</dbReference>
<keyword evidence="1" id="KW-0732">Signal</keyword>
<feature type="signal peptide" evidence="1">
    <location>
        <begin position="1"/>
        <end position="22"/>
    </location>
</feature>
<dbReference type="VEuPathDB" id="FungiDB:H310_12612"/>
<dbReference type="GeneID" id="20089662"/>
<evidence type="ECO:0000313" key="2">
    <source>
        <dbReference type="EMBL" id="ETV93347.1"/>
    </source>
</evidence>
<accession>A0A024TJ41</accession>
<protein>
    <submittedName>
        <fullName evidence="2">Uncharacterized protein</fullName>
    </submittedName>
</protein>
<reference evidence="2" key="1">
    <citation type="submission" date="2013-12" db="EMBL/GenBank/DDBJ databases">
        <title>The Genome Sequence of Aphanomyces invadans NJM9701.</title>
        <authorList>
            <consortium name="The Broad Institute Genomics Platform"/>
            <person name="Russ C."/>
            <person name="Tyler B."/>
            <person name="van West P."/>
            <person name="Dieguez-Uribeondo J."/>
            <person name="Young S.K."/>
            <person name="Zeng Q."/>
            <person name="Gargeya S."/>
            <person name="Fitzgerald M."/>
            <person name="Abouelleil A."/>
            <person name="Alvarado L."/>
            <person name="Chapman S.B."/>
            <person name="Gainer-Dewar J."/>
            <person name="Goldberg J."/>
            <person name="Griggs A."/>
            <person name="Gujja S."/>
            <person name="Hansen M."/>
            <person name="Howarth C."/>
            <person name="Imamovic A."/>
            <person name="Ireland A."/>
            <person name="Larimer J."/>
            <person name="McCowan C."/>
            <person name="Murphy C."/>
            <person name="Pearson M."/>
            <person name="Poon T.W."/>
            <person name="Priest M."/>
            <person name="Roberts A."/>
            <person name="Saif S."/>
            <person name="Shea T."/>
            <person name="Sykes S."/>
            <person name="Wortman J."/>
            <person name="Nusbaum C."/>
            <person name="Birren B."/>
        </authorList>
    </citation>
    <scope>NUCLEOTIDE SEQUENCE [LARGE SCALE GENOMIC DNA]</scope>
    <source>
        <strain evidence="2">NJM9701</strain>
    </source>
</reference>
<feature type="chain" id="PRO_5001534349" evidence="1">
    <location>
        <begin position="23"/>
        <end position="163"/>
    </location>
</feature>
<gene>
    <name evidence="2" type="ORF">H310_12612</name>
</gene>
<organism evidence="2">
    <name type="scientific">Aphanomyces invadans</name>
    <dbReference type="NCBI Taxonomy" id="157072"/>
    <lineage>
        <taxon>Eukaryota</taxon>
        <taxon>Sar</taxon>
        <taxon>Stramenopiles</taxon>
        <taxon>Oomycota</taxon>
        <taxon>Saprolegniomycetes</taxon>
        <taxon>Saprolegniales</taxon>
        <taxon>Verrucalvaceae</taxon>
        <taxon>Aphanomyces</taxon>
    </lineage>
</organism>
<evidence type="ECO:0000256" key="1">
    <source>
        <dbReference type="SAM" id="SignalP"/>
    </source>
</evidence>
<sequence>MVVMWGIRGSTFGMLLLREALGRLKTSVLVEPKAMESWICYNDLIATCLRHLPRTQAARDRAPTQIAETHLFMEWIKYFNSLAVKVAGSDNNERSASGKVNVWDVSFWVLMAALVCYMAKRVVTIYDFCHPNTSYRHDDFKYVNFHATSKVQKPNGVGARSSR</sequence>